<proteinExistence type="predicted"/>
<evidence type="ECO:0000313" key="2">
    <source>
        <dbReference type="EMBL" id="QHS95843.1"/>
    </source>
</evidence>
<accession>A0A6C0BX70</accession>
<reference evidence="2" key="1">
    <citation type="journal article" date="2020" name="Nature">
        <title>Giant virus diversity and host interactions through global metagenomics.</title>
        <authorList>
            <person name="Schulz F."/>
            <person name="Roux S."/>
            <person name="Paez-Espino D."/>
            <person name="Jungbluth S."/>
            <person name="Walsh D.A."/>
            <person name="Denef V.J."/>
            <person name="McMahon K.D."/>
            <person name="Konstantinidis K.T."/>
            <person name="Eloe-Fadrosh E.A."/>
            <person name="Kyrpides N.C."/>
            <person name="Woyke T."/>
        </authorList>
    </citation>
    <scope>NUCLEOTIDE SEQUENCE</scope>
    <source>
        <strain evidence="2">GVMAG-M-3300018868-6</strain>
    </source>
</reference>
<keyword evidence="1" id="KW-0812">Transmembrane</keyword>
<protein>
    <submittedName>
        <fullName evidence="2">Uncharacterized protein</fullName>
    </submittedName>
</protein>
<feature type="transmembrane region" description="Helical" evidence="1">
    <location>
        <begin position="38"/>
        <end position="59"/>
    </location>
</feature>
<name>A0A6C0BX70_9ZZZZ</name>
<keyword evidence="1" id="KW-0472">Membrane</keyword>
<sequence>MRMLLRTPISFECLAKSGFQSTVFKGIRVKLLNERNEILILINVLMEIVFLVELLINLFRLQVPVFSKELIEKIACGLDAFKLETIAVCRRFLLFHNSQQTPHNVSNVKCLIFEVELAQMRE</sequence>
<evidence type="ECO:0000256" key="1">
    <source>
        <dbReference type="SAM" id="Phobius"/>
    </source>
</evidence>
<dbReference type="AlphaFoldDB" id="A0A6C0BX70"/>
<keyword evidence="1" id="KW-1133">Transmembrane helix</keyword>
<dbReference type="EMBL" id="MN739258">
    <property type="protein sequence ID" value="QHS95843.1"/>
    <property type="molecule type" value="Genomic_DNA"/>
</dbReference>
<organism evidence="2">
    <name type="scientific">viral metagenome</name>
    <dbReference type="NCBI Taxonomy" id="1070528"/>
    <lineage>
        <taxon>unclassified sequences</taxon>
        <taxon>metagenomes</taxon>
        <taxon>organismal metagenomes</taxon>
    </lineage>
</organism>